<dbReference type="InterPro" id="IPR000477">
    <property type="entry name" value="RT_dom"/>
</dbReference>
<name>A0A150FY35_GONPE</name>
<dbReference type="Proteomes" id="UP000075714">
    <property type="component" value="Unassembled WGS sequence"/>
</dbReference>
<dbReference type="EMBL" id="LSYV01000138">
    <property type="protein sequence ID" value="KXZ42533.1"/>
    <property type="molecule type" value="Genomic_DNA"/>
</dbReference>
<proteinExistence type="predicted"/>
<feature type="domain" description="Reverse transcriptase" evidence="1">
    <location>
        <begin position="1"/>
        <end position="85"/>
    </location>
</feature>
<dbReference type="SUPFAM" id="SSF56672">
    <property type="entry name" value="DNA/RNA polymerases"/>
    <property type="match status" value="1"/>
</dbReference>
<dbReference type="InterPro" id="IPR043502">
    <property type="entry name" value="DNA/RNA_pol_sf"/>
</dbReference>
<dbReference type="PANTHER" id="PTHR33050:SF7">
    <property type="entry name" value="RIBONUCLEASE H"/>
    <property type="match status" value="1"/>
</dbReference>
<dbReference type="Gene3D" id="3.30.70.270">
    <property type="match status" value="1"/>
</dbReference>
<accession>A0A150FY35</accession>
<dbReference type="PROSITE" id="PS50878">
    <property type="entry name" value="RT_POL"/>
    <property type="match status" value="1"/>
</dbReference>
<protein>
    <recommendedName>
        <fullName evidence="1">Reverse transcriptase domain-containing protein</fullName>
    </recommendedName>
</protein>
<organism evidence="2 3">
    <name type="scientific">Gonium pectorale</name>
    <name type="common">Green alga</name>
    <dbReference type="NCBI Taxonomy" id="33097"/>
    <lineage>
        <taxon>Eukaryota</taxon>
        <taxon>Viridiplantae</taxon>
        <taxon>Chlorophyta</taxon>
        <taxon>core chlorophytes</taxon>
        <taxon>Chlorophyceae</taxon>
        <taxon>CS clade</taxon>
        <taxon>Chlamydomonadales</taxon>
        <taxon>Volvocaceae</taxon>
        <taxon>Gonium</taxon>
    </lineage>
</organism>
<keyword evidence="3" id="KW-1185">Reference proteome</keyword>
<dbReference type="InterPro" id="IPR043128">
    <property type="entry name" value="Rev_trsase/Diguanyl_cyclase"/>
</dbReference>
<evidence type="ECO:0000313" key="3">
    <source>
        <dbReference type="Proteomes" id="UP000075714"/>
    </source>
</evidence>
<gene>
    <name evidence="2" type="ORF">GPECTOR_138g664</name>
</gene>
<dbReference type="OrthoDB" id="538944at2759"/>
<dbReference type="InterPro" id="IPR052055">
    <property type="entry name" value="Hepadnavirus_pol/RT"/>
</dbReference>
<sequence length="331" mass="36060">MAFGFAPACWVYTLTKQEVVRPLSGLGWDLAYLIDDCLTAARSEAEARFRARQLVRLLTALGFTLGAAKCHLEPAQRVPFLGFEVDAEKQVLRVPEPKVEALTALVAQMEEEVAAGAPITHRQVARVAGKIMAMSPAVSLAPLHARMISLALVGKESWDAAVGDPSTFLQRARTFLLLLGLKNGHTWWAKPTAFRFRAAGDASESGYGGLLPDGELGSDSCFCVPFSAEQAARLAANDFSSTEREVTVMLVCLQWVAAHHMELAMSGTVQYQTDSQAAMFCVLGMKGTPSCLVAVDQLLAWCAERDLELEVIWYPRESALQQEADRLSKDP</sequence>
<dbReference type="AlphaFoldDB" id="A0A150FY35"/>
<comment type="caution">
    <text evidence="2">The sequence shown here is derived from an EMBL/GenBank/DDBJ whole genome shotgun (WGS) entry which is preliminary data.</text>
</comment>
<evidence type="ECO:0000259" key="1">
    <source>
        <dbReference type="PROSITE" id="PS50878"/>
    </source>
</evidence>
<reference evidence="3" key="1">
    <citation type="journal article" date="2016" name="Nat. Commun.">
        <title>The Gonium pectorale genome demonstrates co-option of cell cycle regulation during the evolution of multicellularity.</title>
        <authorList>
            <person name="Hanschen E.R."/>
            <person name="Marriage T.N."/>
            <person name="Ferris P.J."/>
            <person name="Hamaji T."/>
            <person name="Toyoda A."/>
            <person name="Fujiyama A."/>
            <person name="Neme R."/>
            <person name="Noguchi H."/>
            <person name="Minakuchi Y."/>
            <person name="Suzuki M."/>
            <person name="Kawai-Toyooka H."/>
            <person name="Smith D.R."/>
            <person name="Sparks H."/>
            <person name="Anderson J."/>
            <person name="Bakaric R."/>
            <person name="Luria V."/>
            <person name="Karger A."/>
            <person name="Kirschner M.W."/>
            <person name="Durand P.M."/>
            <person name="Michod R.E."/>
            <person name="Nozaki H."/>
            <person name="Olson B.J."/>
        </authorList>
    </citation>
    <scope>NUCLEOTIDE SEQUENCE [LARGE SCALE GENOMIC DNA]</scope>
    <source>
        <strain evidence="3">NIES-2863</strain>
    </source>
</reference>
<dbReference type="PANTHER" id="PTHR33050">
    <property type="entry name" value="REVERSE TRANSCRIPTASE DOMAIN-CONTAINING PROTEIN"/>
    <property type="match status" value="1"/>
</dbReference>
<evidence type="ECO:0000313" key="2">
    <source>
        <dbReference type="EMBL" id="KXZ42533.1"/>
    </source>
</evidence>